<reference evidence="1" key="1">
    <citation type="submission" date="2018-02" db="EMBL/GenBank/DDBJ databases">
        <title>Rhizophora mucronata_Transcriptome.</title>
        <authorList>
            <person name="Meera S.P."/>
            <person name="Sreeshan A."/>
            <person name="Augustine A."/>
        </authorList>
    </citation>
    <scope>NUCLEOTIDE SEQUENCE</scope>
    <source>
        <tissue evidence="1">Leaf</tissue>
    </source>
</reference>
<name>A0A2P2KH22_RHIMU</name>
<proteinExistence type="predicted"/>
<dbReference type="EMBL" id="GGEC01024529">
    <property type="protein sequence ID" value="MBX05013.1"/>
    <property type="molecule type" value="Transcribed_RNA"/>
</dbReference>
<evidence type="ECO:0000313" key="1">
    <source>
        <dbReference type="EMBL" id="MBX05013.1"/>
    </source>
</evidence>
<accession>A0A2P2KH22</accession>
<protein>
    <submittedName>
        <fullName evidence="1">Haloacid dehalogenase-like hydrolase domain-containing protein At2g33255 isoform X2</fullName>
    </submittedName>
</protein>
<dbReference type="AlphaFoldDB" id="A0A2P2KH22"/>
<keyword evidence="1" id="KW-0378">Hydrolase</keyword>
<sequence length="97" mass="10950">MIWRRSSPRRSKSTIISYAFRCLSGLQFSMWCKISIPEGLSALIRRYSSSPSTALYIAAKSMTGTVRVPSMSNTTPRKRCFAVAPETDIRAEREVEI</sequence>
<organism evidence="1">
    <name type="scientific">Rhizophora mucronata</name>
    <name type="common">Asiatic mangrove</name>
    <dbReference type="NCBI Taxonomy" id="61149"/>
    <lineage>
        <taxon>Eukaryota</taxon>
        <taxon>Viridiplantae</taxon>
        <taxon>Streptophyta</taxon>
        <taxon>Embryophyta</taxon>
        <taxon>Tracheophyta</taxon>
        <taxon>Spermatophyta</taxon>
        <taxon>Magnoliopsida</taxon>
        <taxon>eudicotyledons</taxon>
        <taxon>Gunneridae</taxon>
        <taxon>Pentapetalae</taxon>
        <taxon>rosids</taxon>
        <taxon>fabids</taxon>
        <taxon>Malpighiales</taxon>
        <taxon>Rhizophoraceae</taxon>
        <taxon>Rhizophora</taxon>
    </lineage>
</organism>
<dbReference type="EMBL" id="GGEC01024528">
    <property type="protein sequence ID" value="MBX05012.1"/>
    <property type="molecule type" value="Transcribed_RNA"/>
</dbReference>
<dbReference type="GO" id="GO:0016787">
    <property type="term" value="F:hydrolase activity"/>
    <property type="evidence" value="ECO:0007669"/>
    <property type="project" value="UniProtKB-KW"/>
</dbReference>